<dbReference type="Proteomes" id="UP000028511">
    <property type="component" value="Unassembled WGS sequence"/>
</dbReference>
<accession>A0A077ND35</accession>
<evidence type="ECO:0000256" key="1">
    <source>
        <dbReference type="SAM" id="Coils"/>
    </source>
</evidence>
<organism evidence="2">
    <name type="scientific">Xenorhabdus bovienii str. puntauvense</name>
    <dbReference type="NCBI Taxonomy" id="1398201"/>
    <lineage>
        <taxon>Bacteria</taxon>
        <taxon>Pseudomonadati</taxon>
        <taxon>Pseudomonadota</taxon>
        <taxon>Gammaproteobacteria</taxon>
        <taxon>Enterobacterales</taxon>
        <taxon>Morganellaceae</taxon>
        <taxon>Xenorhabdus</taxon>
    </lineage>
</organism>
<dbReference type="HOGENOM" id="CLU_138441_1_0_6"/>
<evidence type="ECO:0008006" key="3">
    <source>
        <dbReference type="Google" id="ProtNLM"/>
    </source>
</evidence>
<reference evidence="2" key="1">
    <citation type="submission" date="2013-07" db="EMBL/GenBank/DDBJ databases">
        <title>Sub-species coevolution in mutualistic symbiosis.</title>
        <authorList>
            <person name="Murfin K."/>
            <person name="Klassen J."/>
            <person name="Lee M."/>
            <person name="Forst S."/>
            <person name="Stock P."/>
            <person name="Goodrich-Blair H."/>
        </authorList>
    </citation>
    <scope>NUCLEOTIDE SEQUENCE [LARGE SCALE GENOMIC DNA]</scope>
    <source>
        <strain evidence="2">Puntauvense</strain>
    </source>
</reference>
<keyword evidence="1" id="KW-0175">Coiled coil</keyword>
<feature type="coiled-coil region" evidence="1">
    <location>
        <begin position="73"/>
        <end position="100"/>
    </location>
</feature>
<sequence>MAWHSVTQSQTLTGKSRRTLYRDMAKGRLSWRTNANGHREMETTELIRVYGELVKFGTAEWPRETQSDGTQHQSELLTEIRTLRQEIADLKATVLRLEYKPTPARYLKDKKWWQWWRS</sequence>
<proteinExistence type="predicted"/>
<evidence type="ECO:0000313" key="2">
    <source>
        <dbReference type="EMBL" id="CDG96804.1"/>
    </source>
</evidence>
<dbReference type="EMBL" id="CBSW010000140">
    <property type="protein sequence ID" value="CDG96804.1"/>
    <property type="molecule type" value="Genomic_DNA"/>
</dbReference>
<dbReference type="RefSeq" id="WP_038217145.1">
    <property type="nucleotide sequence ID" value="NZ_CAWLWN010000193.1"/>
</dbReference>
<comment type="caution">
    <text evidence="2">The sequence shown here is derived from an EMBL/GenBank/DDBJ whole genome shotgun (WGS) entry which is preliminary data.</text>
</comment>
<dbReference type="AlphaFoldDB" id="A0A077ND35"/>
<protein>
    <recommendedName>
        <fullName evidence="3">Entry exclusion protein 1</fullName>
    </recommendedName>
</protein>
<gene>
    <name evidence="2" type="ORF">XBP1_2240004</name>
</gene>
<name>A0A077ND35_XENBV</name>